<dbReference type="PANTHER" id="PTHR10366:SF809">
    <property type="entry name" value="ANTHOCYANIDIN REDUCTASE"/>
    <property type="match status" value="1"/>
</dbReference>
<dbReference type="EMBL" id="GGEC01016731">
    <property type="protein sequence ID" value="MBW97214.1"/>
    <property type="molecule type" value="Transcribed_RNA"/>
</dbReference>
<name>A0A2P2JUR1_RHIMU</name>
<protein>
    <recommendedName>
        <fullName evidence="3">NAD-dependent epimerase/dehydratase domain-containing protein</fullName>
    </recommendedName>
</protein>
<keyword evidence="2" id="KW-0560">Oxidoreductase</keyword>
<reference evidence="4" key="1">
    <citation type="submission" date="2018-02" db="EMBL/GenBank/DDBJ databases">
        <title>Rhizophora mucronata_Transcriptome.</title>
        <authorList>
            <person name="Meera S.P."/>
            <person name="Sreeshan A."/>
            <person name="Augustine A."/>
        </authorList>
    </citation>
    <scope>NUCLEOTIDE SEQUENCE</scope>
    <source>
        <tissue evidence="4">Leaf</tissue>
    </source>
</reference>
<dbReference type="SUPFAM" id="SSF51735">
    <property type="entry name" value="NAD(P)-binding Rossmann-fold domains"/>
    <property type="match status" value="1"/>
</dbReference>
<accession>A0A2P2JUR1</accession>
<keyword evidence="1" id="KW-0521">NADP</keyword>
<evidence type="ECO:0000256" key="1">
    <source>
        <dbReference type="ARBA" id="ARBA00022857"/>
    </source>
</evidence>
<evidence type="ECO:0000256" key="2">
    <source>
        <dbReference type="ARBA" id="ARBA00023002"/>
    </source>
</evidence>
<evidence type="ECO:0000313" key="4">
    <source>
        <dbReference type="EMBL" id="MBW97214.1"/>
    </source>
</evidence>
<dbReference type="InterPro" id="IPR001509">
    <property type="entry name" value="Epimerase_deHydtase"/>
</dbReference>
<dbReference type="PANTHER" id="PTHR10366">
    <property type="entry name" value="NAD DEPENDENT EPIMERASE/DEHYDRATASE"/>
    <property type="match status" value="1"/>
</dbReference>
<dbReference type="InterPro" id="IPR036291">
    <property type="entry name" value="NAD(P)-bd_dom_sf"/>
</dbReference>
<dbReference type="Gene3D" id="3.40.50.720">
    <property type="entry name" value="NAD(P)-binding Rossmann-like Domain"/>
    <property type="match status" value="2"/>
</dbReference>
<dbReference type="GO" id="GO:0016616">
    <property type="term" value="F:oxidoreductase activity, acting on the CH-OH group of donors, NAD or NADP as acceptor"/>
    <property type="evidence" value="ECO:0007669"/>
    <property type="project" value="TreeGrafter"/>
</dbReference>
<dbReference type="InterPro" id="IPR050425">
    <property type="entry name" value="NAD(P)_dehydrat-like"/>
</dbReference>
<proteinExistence type="predicted"/>
<organism evidence="4">
    <name type="scientific">Rhizophora mucronata</name>
    <name type="common">Asiatic mangrove</name>
    <dbReference type="NCBI Taxonomy" id="61149"/>
    <lineage>
        <taxon>Eukaryota</taxon>
        <taxon>Viridiplantae</taxon>
        <taxon>Streptophyta</taxon>
        <taxon>Embryophyta</taxon>
        <taxon>Tracheophyta</taxon>
        <taxon>Spermatophyta</taxon>
        <taxon>Magnoliopsida</taxon>
        <taxon>eudicotyledons</taxon>
        <taxon>Gunneridae</taxon>
        <taxon>Pentapetalae</taxon>
        <taxon>rosids</taxon>
        <taxon>fabids</taxon>
        <taxon>Malpighiales</taxon>
        <taxon>Rhizophoraceae</taxon>
        <taxon>Rhizophora</taxon>
    </lineage>
</organism>
<feature type="domain" description="NAD-dependent epimerase/dehydratase" evidence="3">
    <location>
        <begin position="9"/>
        <end position="93"/>
    </location>
</feature>
<evidence type="ECO:0000259" key="3">
    <source>
        <dbReference type="Pfam" id="PF01370"/>
    </source>
</evidence>
<dbReference type="Pfam" id="PF01370">
    <property type="entry name" value="Epimerase"/>
    <property type="match status" value="1"/>
</dbReference>
<sequence length="289" mass="31789">MEKNSSPKVCVTGGSGYIGSWLVKKLLKNGYTVHVTLRNLGDDSKVGLLKSLPNADAKLVLFQADIYNPHEFEAAIDGCDYVFHVAVSWQHDPKSTLVILSTSHLFYACFCSISMEYTRAKTLAEKEALSYNEIDDAKLEVVTLACGLVGGETLLSSVPMSVQAILSQVTGNPFGYEALRYIEELLGSVPLVHIDDVCEAHVFAMEKPSMKGRFLCAVTSPTVREMANYYEENYSDIKIDAKFKGDLEKGIACESGKLVDMGFEFKCDMKKIIGESLESGRRLGALSHQ</sequence>
<dbReference type="AlphaFoldDB" id="A0A2P2JUR1"/>